<evidence type="ECO:0000313" key="11">
    <source>
        <dbReference type="Proteomes" id="UP000190042"/>
    </source>
</evidence>
<evidence type="ECO:0000259" key="9">
    <source>
        <dbReference type="PROSITE" id="PS50885"/>
    </source>
</evidence>
<dbReference type="Gene3D" id="6.10.340.10">
    <property type="match status" value="1"/>
</dbReference>
<evidence type="ECO:0000256" key="5">
    <source>
        <dbReference type="ARBA" id="ARBA00029447"/>
    </source>
</evidence>
<dbReference type="Pfam" id="PF00015">
    <property type="entry name" value="MCPsignal"/>
    <property type="match status" value="1"/>
</dbReference>
<dbReference type="AlphaFoldDB" id="A0A1T4XWV0"/>
<keyword evidence="7" id="KW-1133">Transmembrane helix</keyword>
<keyword evidence="3 7" id="KW-0472">Membrane</keyword>
<dbReference type="InterPro" id="IPR004089">
    <property type="entry name" value="MCPsignal_dom"/>
</dbReference>
<reference evidence="11" key="1">
    <citation type="submission" date="2017-02" db="EMBL/GenBank/DDBJ databases">
        <authorList>
            <person name="Varghese N."/>
            <person name="Submissions S."/>
        </authorList>
    </citation>
    <scope>NUCLEOTIDE SEQUENCE [LARGE SCALE GENOMIC DNA]</scope>
    <source>
        <strain evidence="11">DSM 23966</strain>
    </source>
</reference>
<evidence type="ECO:0000256" key="6">
    <source>
        <dbReference type="PROSITE-ProRule" id="PRU00284"/>
    </source>
</evidence>
<comment type="subcellular location">
    <subcellularLocation>
        <location evidence="1">Cell membrane</location>
    </subcellularLocation>
</comment>
<keyword evidence="11" id="KW-1185">Reference proteome</keyword>
<dbReference type="GO" id="GO:0007165">
    <property type="term" value="P:signal transduction"/>
    <property type="evidence" value="ECO:0007669"/>
    <property type="project" value="UniProtKB-KW"/>
</dbReference>
<evidence type="ECO:0000256" key="4">
    <source>
        <dbReference type="ARBA" id="ARBA00023224"/>
    </source>
</evidence>
<keyword evidence="4 6" id="KW-0807">Transducer</keyword>
<dbReference type="Gene3D" id="1.10.287.950">
    <property type="entry name" value="Methyl-accepting chemotaxis protein"/>
    <property type="match status" value="1"/>
</dbReference>
<keyword evidence="7" id="KW-0812">Transmembrane</keyword>
<accession>A0A1T4XWV0</accession>
<sequence>MTETRTRKVGLRKKFVYFIVILAVITYSTSAVFINWVQPTFFPNVKPFVFQLITYALGVLWSGILAALFSVILTKPLQRLETAAMRVADGKIGHDIELSNSSDEIHSVAKAFRQVVVNLRSIIEQIESNFQTTVQSVDALTKETSSASGQSDAIARTIGEISNGAESTASAIQETVGAIEDVRQLAMEVNSRAGQSSEHSKAMLQELHTTTDVFQSVLAGIHQMTEQSEHSLETIQVLDENAHKIGEIVELVGNIAGQTNLLALNASIEAARAGEHGKGFAVVAEEVRNLADESANAVQMISTLVQSIQADVKKVVSEMKQQVDTASAEAKRATKTNENVQSMTETIHTMAASVVEISEIVSQQMQKIELTAKQSMEVASIAEATSAGAEEVRAATEEQVASIEQTDAKAMELKVQSEELYKVIRKFDRSVD</sequence>
<dbReference type="PROSITE" id="PS50885">
    <property type="entry name" value="HAMP"/>
    <property type="match status" value="1"/>
</dbReference>
<evidence type="ECO:0000256" key="2">
    <source>
        <dbReference type="ARBA" id="ARBA00022475"/>
    </source>
</evidence>
<feature type="transmembrane region" description="Helical" evidence="7">
    <location>
        <begin position="48"/>
        <end position="73"/>
    </location>
</feature>
<organism evidence="10 11">
    <name type="scientific">Sporosarcina newyorkensis</name>
    <dbReference type="NCBI Taxonomy" id="759851"/>
    <lineage>
        <taxon>Bacteria</taxon>
        <taxon>Bacillati</taxon>
        <taxon>Bacillota</taxon>
        <taxon>Bacilli</taxon>
        <taxon>Bacillales</taxon>
        <taxon>Caryophanaceae</taxon>
        <taxon>Sporosarcina</taxon>
    </lineage>
</organism>
<name>A0A1T4XWV0_9BACL</name>
<dbReference type="EMBL" id="FUYJ01000002">
    <property type="protein sequence ID" value="SKA94000.1"/>
    <property type="molecule type" value="Genomic_DNA"/>
</dbReference>
<gene>
    <name evidence="10" type="ORF">SAMN04244570_1354</name>
</gene>
<dbReference type="GO" id="GO:0005886">
    <property type="term" value="C:plasma membrane"/>
    <property type="evidence" value="ECO:0007669"/>
    <property type="project" value="UniProtKB-SubCell"/>
</dbReference>
<dbReference type="SMART" id="SM00283">
    <property type="entry name" value="MA"/>
    <property type="match status" value="1"/>
</dbReference>
<evidence type="ECO:0000259" key="8">
    <source>
        <dbReference type="PROSITE" id="PS50111"/>
    </source>
</evidence>
<evidence type="ECO:0000256" key="7">
    <source>
        <dbReference type="SAM" id="Phobius"/>
    </source>
</evidence>
<evidence type="ECO:0000256" key="3">
    <source>
        <dbReference type="ARBA" id="ARBA00023136"/>
    </source>
</evidence>
<dbReference type="PANTHER" id="PTHR32089">
    <property type="entry name" value="METHYL-ACCEPTING CHEMOTAXIS PROTEIN MCPB"/>
    <property type="match status" value="1"/>
</dbReference>
<dbReference type="PROSITE" id="PS50111">
    <property type="entry name" value="CHEMOTAXIS_TRANSDUC_2"/>
    <property type="match status" value="1"/>
</dbReference>
<feature type="transmembrane region" description="Helical" evidence="7">
    <location>
        <begin position="15"/>
        <end position="36"/>
    </location>
</feature>
<feature type="domain" description="HAMP" evidence="9">
    <location>
        <begin position="71"/>
        <end position="124"/>
    </location>
</feature>
<dbReference type="SUPFAM" id="SSF58104">
    <property type="entry name" value="Methyl-accepting chemotaxis protein (MCP) signaling domain"/>
    <property type="match status" value="1"/>
</dbReference>
<evidence type="ECO:0000256" key="1">
    <source>
        <dbReference type="ARBA" id="ARBA00004236"/>
    </source>
</evidence>
<dbReference type="SMART" id="SM00304">
    <property type="entry name" value="HAMP"/>
    <property type="match status" value="1"/>
</dbReference>
<dbReference type="RefSeq" id="WP_078817028.1">
    <property type="nucleotide sequence ID" value="NZ_FUYJ01000002.1"/>
</dbReference>
<dbReference type="PANTHER" id="PTHR32089:SF112">
    <property type="entry name" value="LYSOZYME-LIKE PROTEIN-RELATED"/>
    <property type="match status" value="1"/>
</dbReference>
<proteinExistence type="inferred from homology"/>
<dbReference type="InterPro" id="IPR003660">
    <property type="entry name" value="HAMP_dom"/>
</dbReference>
<comment type="similarity">
    <text evidence="5">Belongs to the methyl-accepting chemotaxis (MCP) protein family.</text>
</comment>
<protein>
    <submittedName>
        <fullName evidence="10">Methyl-accepting chemotaxis protein</fullName>
    </submittedName>
</protein>
<feature type="domain" description="Methyl-accepting transducer" evidence="8">
    <location>
        <begin position="143"/>
        <end position="379"/>
    </location>
</feature>
<keyword evidence="2" id="KW-1003">Cell membrane</keyword>
<dbReference type="CDD" id="cd06225">
    <property type="entry name" value="HAMP"/>
    <property type="match status" value="1"/>
</dbReference>
<evidence type="ECO:0000313" key="10">
    <source>
        <dbReference type="EMBL" id="SKA94000.1"/>
    </source>
</evidence>
<dbReference type="Pfam" id="PF00672">
    <property type="entry name" value="HAMP"/>
    <property type="match status" value="1"/>
</dbReference>
<dbReference type="Proteomes" id="UP000190042">
    <property type="component" value="Unassembled WGS sequence"/>
</dbReference>